<dbReference type="Proteomes" id="UP000530514">
    <property type="component" value="Unassembled WGS sequence"/>
</dbReference>
<evidence type="ECO:0000313" key="2">
    <source>
        <dbReference type="EMBL" id="MBA4542033.1"/>
    </source>
</evidence>
<reference evidence="2 3" key="1">
    <citation type="submission" date="2020-07" db="EMBL/GenBank/DDBJ databases">
        <authorList>
            <person name="Feng H."/>
        </authorList>
    </citation>
    <scope>NUCLEOTIDE SEQUENCE [LARGE SCALE GENOMIC DNA]</scope>
    <source>
        <strain evidence="3">s-11</strain>
    </source>
</reference>
<evidence type="ECO:0000313" key="3">
    <source>
        <dbReference type="Proteomes" id="UP000530514"/>
    </source>
</evidence>
<protein>
    <submittedName>
        <fullName evidence="2">Uncharacterized protein</fullName>
    </submittedName>
</protein>
<organism evidence="2 3">
    <name type="scientific">Thermoactinomyces daqus</name>
    <dbReference type="NCBI Taxonomy" id="1329516"/>
    <lineage>
        <taxon>Bacteria</taxon>
        <taxon>Bacillati</taxon>
        <taxon>Bacillota</taxon>
        <taxon>Bacilli</taxon>
        <taxon>Bacillales</taxon>
        <taxon>Thermoactinomycetaceae</taxon>
        <taxon>Thermoactinomyces</taxon>
    </lineage>
</organism>
<accession>A0A7W1X8J0</accession>
<evidence type="ECO:0000256" key="1">
    <source>
        <dbReference type="SAM" id="Coils"/>
    </source>
</evidence>
<gene>
    <name evidence="2" type="ORF">H1164_03840</name>
</gene>
<dbReference type="RefSeq" id="WP_152568454.1">
    <property type="nucleotide sequence ID" value="NZ_JACEIP010000004.1"/>
</dbReference>
<sequence length="85" mass="9837">MEMKEITGVLNQLLQGQCELLEDNREFKKTLVSMREQFEKELECIHELLDKVEESIAGILRELKTATEATAYLSRDVLILKNRIG</sequence>
<feature type="coiled-coil region" evidence="1">
    <location>
        <begin position="35"/>
        <end position="69"/>
    </location>
</feature>
<dbReference type="EMBL" id="JACEIP010000004">
    <property type="protein sequence ID" value="MBA4542033.1"/>
    <property type="molecule type" value="Genomic_DNA"/>
</dbReference>
<proteinExistence type="predicted"/>
<keyword evidence="1" id="KW-0175">Coiled coil</keyword>
<keyword evidence="3" id="KW-1185">Reference proteome</keyword>
<dbReference type="AlphaFoldDB" id="A0A7W1X8J0"/>
<name>A0A7W1X8J0_9BACL</name>
<comment type="caution">
    <text evidence="2">The sequence shown here is derived from an EMBL/GenBank/DDBJ whole genome shotgun (WGS) entry which is preliminary data.</text>
</comment>